<keyword evidence="4" id="KW-0410">Iron transport</keyword>
<evidence type="ECO:0000256" key="7">
    <source>
        <dbReference type="ARBA" id="ARBA00023065"/>
    </source>
</evidence>
<gene>
    <name evidence="13" type="ORF">BSL82_04365</name>
</gene>
<dbReference type="AlphaFoldDB" id="A0A1L3ZSR8"/>
<reference evidence="14" key="1">
    <citation type="submission" date="2016-11" db="EMBL/GenBank/DDBJ databases">
        <title>Complete Genome Sequence of alachlor-degrading Sphingomonas sp. strain JJ-A5.</title>
        <authorList>
            <person name="Lee H."/>
            <person name="Ka J.-O."/>
        </authorList>
    </citation>
    <scope>NUCLEOTIDE SEQUENCE [LARGE SCALE GENOMIC DNA]</scope>
    <source>
        <strain evidence="14">JJ-A5</strain>
    </source>
</reference>
<dbReference type="PANTHER" id="PTHR32552">
    <property type="entry name" value="FERRICHROME IRON RECEPTOR-RELATED"/>
    <property type="match status" value="1"/>
</dbReference>
<evidence type="ECO:0000256" key="5">
    <source>
        <dbReference type="ARBA" id="ARBA00022692"/>
    </source>
</evidence>
<evidence type="ECO:0000313" key="13">
    <source>
        <dbReference type="EMBL" id="API58640.1"/>
    </source>
</evidence>
<dbReference type="EMBL" id="CP018221">
    <property type="protein sequence ID" value="API58640.1"/>
    <property type="molecule type" value="Genomic_DNA"/>
</dbReference>
<keyword evidence="2 11" id="KW-0813">Transport</keyword>
<dbReference type="KEGG" id="sphj:BSL82_04365"/>
<keyword evidence="9 11" id="KW-0472">Membrane</keyword>
<evidence type="ECO:0000256" key="3">
    <source>
        <dbReference type="ARBA" id="ARBA00022452"/>
    </source>
</evidence>
<evidence type="ECO:0000256" key="6">
    <source>
        <dbReference type="ARBA" id="ARBA00023004"/>
    </source>
</evidence>
<comment type="similarity">
    <text evidence="11">Belongs to the TonB-dependent receptor family.</text>
</comment>
<keyword evidence="10 11" id="KW-0998">Cell outer membrane</keyword>
<keyword evidence="8" id="KW-0798">TonB box</keyword>
<proteinExistence type="inferred from homology"/>
<evidence type="ECO:0000256" key="8">
    <source>
        <dbReference type="ARBA" id="ARBA00023077"/>
    </source>
</evidence>
<keyword evidence="14" id="KW-1185">Reference proteome</keyword>
<organism evidence="13 14">
    <name type="scientific">Tardibacter chloracetimidivorans</name>
    <dbReference type="NCBI Taxonomy" id="1921510"/>
    <lineage>
        <taxon>Bacteria</taxon>
        <taxon>Pseudomonadati</taxon>
        <taxon>Pseudomonadota</taxon>
        <taxon>Alphaproteobacteria</taxon>
        <taxon>Sphingomonadales</taxon>
        <taxon>Sphingomonadaceae</taxon>
        <taxon>Tardibacter</taxon>
    </lineage>
</organism>
<dbReference type="GO" id="GO:0006826">
    <property type="term" value="P:iron ion transport"/>
    <property type="evidence" value="ECO:0007669"/>
    <property type="project" value="UniProtKB-KW"/>
</dbReference>
<feature type="domain" description="TonB-dependent receptor plug" evidence="12">
    <location>
        <begin position="15"/>
        <end position="121"/>
    </location>
</feature>
<evidence type="ECO:0000256" key="1">
    <source>
        <dbReference type="ARBA" id="ARBA00004571"/>
    </source>
</evidence>
<evidence type="ECO:0000259" key="12">
    <source>
        <dbReference type="Pfam" id="PF07715"/>
    </source>
</evidence>
<keyword evidence="6" id="KW-0408">Iron</keyword>
<dbReference type="SUPFAM" id="SSF56935">
    <property type="entry name" value="Porins"/>
    <property type="match status" value="1"/>
</dbReference>
<dbReference type="InterPro" id="IPR012910">
    <property type="entry name" value="Plug_dom"/>
</dbReference>
<keyword evidence="7" id="KW-0406">Ion transport</keyword>
<protein>
    <recommendedName>
        <fullName evidence="12">TonB-dependent receptor plug domain-containing protein</fullName>
    </recommendedName>
</protein>
<evidence type="ECO:0000256" key="9">
    <source>
        <dbReference type="ARBA" id="ARBA00023136"/>
    </source>
</evidence>
<evidence type="ECO:0000256" key="2">
    <source>
        <dbReference type="ARBA" id="ARBA00022448"/>
    </source>
</evidence>
<name>A0A1L3ZSR8_9SPHN</name>
<keyword evidence="5 11" id="KW-0812">Transmembrane</keyword>
<evidence type="ECO:0000256" key="10">
    <source>
        <dbReference type="ARBA" id="ARBA00023237"/>
    </source>
</evidence>
<comment type="subcellular location">
    <subcellularLocation>
        <location evidence="1 11">Cell outer membrane</location>
        <topology evidence="1 11">Multi-pass membrane protein</topology>
    </subcellularLocation>
</comment>
<dbReference type="InterPro" id="IPR039426">
    <property type="entry name" value="TonB-dep_rcpt-like"/>
</dbReference>
<dbReference type="Pfam" id="PF07715">
    <property type="entry name" value="Plug"/>
    <property type="match status" value="1"/>
</dbReference>
<dbReference type="PROSITE" id="PS52016">
    <property type="entry name" value="TONB_DEPENDENT_REC_3"/>
    <property type="match status" value="1"/>
</dbReference>
<dbReference type="InterPro" id="IPR036942">
    <property type="entry name" value="Beta-barrel_TonB_sf"/>
</dbReference>
<dbReference type="PANTHER" id="PTHR32552:SF81">
    <property type="entry name" value="TONB-DEPENDENT OUTER MEMBRANE RECEPTOR"/>
    <property type="match status" value="1"/>
</dbReference>
<evidence type="ECO:0000256" key="4">
    <source>
        <dbReference type="ARBA" id="ARBA00022496"/>
    </source>
</evidence>
<sequence>MGDIVVTARRRDESLSKTPVSVAVISADTLAKAQVGSEQDLRFVAPGLTVRAGLSATSLNYSIRGQSQDAYSNSRPGVLPYINEVQIGGQGSATAFYDLQSVQVLKGPQGTLFGRSATGGAVLFTTAKPTETLSGYASALAGDHGARKIEGAISGPIAGDALTARLAGIFQRRHGFQKNLYYGGRRIGDFERYGGRGSVTVNLGSIKNELVVDYFHDKGENMLGTVSGLLPLTGGPTPLVPLELLYAGVGTPTARATGIGTISAFTGAPASVVAPFYDTYFADPRHANSARDELAAQLARGPYVVNDDGANFHLTKNLIVTNATTVELGGTARLKNILGYTRIRENYGNDADGFPFLVSGQRVGECICNFTRQISDELQLQGTALSDRLDYTIGGYFSDEKTTQRLTNNSLDILFGGFLQHLDNTVKNFTYAGYAQGSFKLTDTGLSATAGFRYTSEKVTRVTLPTNSSRIALGDPAPAGYDYNKSATYNKLSWTLGLQHQVDPTLLVYAASRRAYKSGGYNLLLPPLDGQGVQGGDSYGAEKIIDAELGTKFNGELGDVRTRLNAAFFYNWISNNQRAAYTFVGGGPAVLTVNVPKAEVYGLELDGSIQPTPWLFLGGNVNLTKSKFVDGNVNANGLPVVYDRVADTPKFSGVAYADVTIPLSAELSFLVHGDVYRQSSNFTSPRSLNSAGSIIPSYTTANFRLGLQNDSAGWSLTANLKNAFDKIYYVGGVATGESYQLNTLVPGEPRTFTIEARFKF</sequence>
<dbReference type="Gene3D" id="2.40.170.20">
    <property type="entry name" value="TonB-dependent receptor, beta-barrel domain"/>
    <property type="match status" value="2"/>
</dbReference>
<dbReference type="STRING" id="1921510.BSL82_04365"/>
<accession>A0A1L3ZSR8</accession>
<dbReference type="Proteomes" id="UP000182063">
    <property type="component" value="Chromosome"/>
</dbReference>
<evidence type="ECO:0000313" key="14">
    <source>
        <dbReference type="Proteomes" id="UP000182063"/>
    </source>
</evidence>
<evidence type="ECO:0000256" key="11">
    <source>
        <dbReference type="PROSITE-ProRule" id="PRU01360"/>
    </source>
</evidence>
<keyword evidence="3 11" id="KW-1134">Transmembrane beta strand</keyword>
<dbReference type="GO" id="GO:0009279">
    <property type="term" value="C:cell outer membrane"/>
    <property type="evidence" value="ECO:0007669"/>
    <property type="project" value="UniProtKB-SubCell"/>
</dbReference>